<dbReference type="EMBL" id="BAABBN010000004">
    <property type="protein sequence ID" value="GAA3921986.1"/>
    <property type="molecule type" value="Genomic_DNA"/>
</dbReference>
<evidence type="ECO:0000313" key="1">
    <source>
        <dbReference type="EMBL" id="GAA3921986.1"/>
    </source>
</evidence>
<evidence type="ECO:0000313" key="2">
    <source>
        <dbReference type="Proteomes" id="UP001501565"/>
    </source>
</evidence>
<dbReference type="RefSeq" id="WP_344797561.1">
    <property type="nucleotide sequence ID" value="NZ_BAABBN010000004.1"/>
</dbReference>
<name>A0ABP7MFD8_9GAMM</name>
<dbReference type="InterPro" id="IPR036390">
    <property type="entry name" value="WH_DNA-bd_sf"/>
</dbReference>
<organism evidence="1 2">
    <name type="scientific">Litoribacillus peritrichatus</name>
    <dbReference type="NCBI Taxonomy" id="718191"/>
    <lineage>
        <taxon>Bacteria</taxon>
        <taxon>Pseudomonadati</taxon>
        <taxon>Pseudomonadota</taxon>
        <taxon>Gammaproteobacteria</taxon>
        <taxon>Oceanospirillales</taxon>
        <taxon>Oceanospirillaceae</taxon>
        <taxon>Litoribacillus</taxon>
    </lineage>
</organism>
<dbReference type="InterPro" id="IPR036388">
    <property type="entry name" value="WH-like_DNA-bd_sf"/>
</dbReference>
<keyword evidence="2" id="KW-1185">Reference proteome</keyword>
<sequence>MSTVLTKKEVPMVESHSLQLVFGVSEVQDKISWYLAKALKEKGYEAATPSVLNFLGALECGENYGSEIARNLGVSRQMVAKTVKTLCQMGFLEQVSNEGKQKPIVFTELGERLMSDSRQLLADLDQVLMAELGEKTLMTLLKQLEKIKTLF</sequence>
<protein>
    <recommendedName>
        <fullName evidence="3">MarR family transcriptional regulator</fullName>
    </recommendedName>
</protein>
<dbReference type="Gene3D" id="1.10.10.10">
    <property type="entry name" value="Winged helix-like DNA-binding domain superfamily/Winged helix DNA-binding domain"/>
    <property type="match status" value="1"/>
</dbReference>
<evidence type="ECO:0008006" key="3">
    <source>
        <dbReference type="Google" id="ProtNLM"/>
    </source>
</evidence>
<reference evidence="2" key="1">
    <citation type="journal article" date="2019" name="Int. J. Syst. Evol. Microbiol.">
        <title>The Global Catalogue of Microorganisms (GCM) 10K type strain sequencing project: providing services to taxonomists for standard genome sequencing and annotation.</title>
        <authorList>
            <consortium name="The Broad Institute Genomics Platform"/>
            <consortium name="The Broad Institute Genome Sequencing Center for Infectious Disease"/>
            <person name="Wu L."/>
            <person name="Ma J."/>
        </authorList>
    </citation>
    <scope>NUCLEOTIDE SEQUENCE [LARGE SCALE GENOMIC DNA]</scope>
    <source>
        <strain evidence="2">JCM 17551</strain>
    </source>
</reference>
<gene>
    <name evidence="1" type="ORF">GCM10022277_17430</name>
</gene>
<dbReference type="SUPFAM" id="SSF46785">
    <property type="entry name" value="Winged helix' DNA-binding domain"/>
    <property type="match status" value="1"/>
</dbReference>
<accession>A0ABP7MFD8</accession>
<dbReference type="Proteomes" id="UP001501565">
    <property type="component" value="Unassembled WGS sequence"/>
</dbReference>
<proteinExistence type="predicted"/>
<comment type="caution">
    <text evidence="1">The sequence shown here is derived from an EMBL/GenBank/DDBJ whole genome shotgun (WGS) entry which is preliminary data.</text>
</comment>